<keyword evidence="3" id="KW-1185">Reference proteome</keyword>
<protein>
    <submittedName>
        <fullName evidence="2">DNA-binding transcriptional activator GcvA</fullName>
    </submittedName>
</protein>
<evidence type="ECO:0000259" key="1">
    <source>
        <dbReference type="PROSITE" id="PS50931"/>
    </source>
</evidence>
<dbReference type="Pfam" id="PF00126">
    <property type="entry name" value="HTH_1"/>
    <property type="match status" value="1"/>
</dbReference>
<evidence type="ECO:0000313" key="3">
    <source>
        <dbReference type="Proteomes" id="UP000199754"/>
    </source>
</evidence>
<dbReference type="KEGG" id="spse:SULPSESMR1_02658"/>
<name>A0A221K3L0_9RHOB</name>
<dbReference type="STRING" id="1402135.SAMN05444149_103188"/>
<feature type="domain" description="HTH lysR-type" evidence="1">
    <location>
        <begin position="36"/>
        <end position="93"/>
    </location>
</feature>
<dbReference type="SUPFAM" id="SSF46785">
    <property type="entry name" value="Winged helix' DNA-binding domain"/>
    <property type="match status" value="1"/>
</dbReference>
<dbReference type="Gene3D" id="1.10.10.10">
    <property type="entry name" value="Winged helix-like DNA-binding domain superfamily/Winged helix DNA-binding domain"/>
    <property type="match status" value="1"/>
</dbReference>
<accession>A0A221K3L0</accession>
<proteinExistence type="predicted"/>
<dbReference type="GO" id="GO:0003677">
    <property type="term" value="F:DNA binding"/>
    <property type="evidence" value="ECO:0007669"/>
    <property type="project" value="UniProtKB-KW"/>
</dbReference>
<dbReference type="GO" id="GO:0003700">
    <property type="term" value="F:DNA-binding transcription factor activity"/>
    <property type="evidence" value="ECO:0007669"/>
    <property type="project" value="InterPro"/>
</dbReference>
<dbReference type="PROSITE" id="PS50931">
    <property type="entry name" value="HTH_LYSR"/>
    <property type="match status" value="1"/>
</dbReference>
<dbReference type="EMBL" id="CP022415">
    <property type="protein sequence ID" value="ASM73453.1"/>
    <property type="molecule type" value="Genomic_DNA"/>
</dbReference>
<organism evidence="2 3">
    <name type="scientific">Pseudosulfitobacter pseudonitzschiae</name>
    <dbReference type="NCBI Taxonomy" id="1402135"/>
    <lineage>
        <taxon>Bacteria</taxon>
        <taxon>Pseudomonadati</taxon>
        <taxon>Pseudomonadota</taxon>
        <taxon>Alphaproteobacteria</taxon>
        <taxon>Rhodobacterales</taxon>
        <taxon>Roseobacteraceae</taxon>
        <taxon>Pseudosulfitobacter</taxon>
    </lineage>
</organism>
<evidence type="ECO:0000313" key="2">
    <source>
        <dbReference type="EMBL" id="ASM73453.1"/>
    </source>
</evidence>
<dbReference type="AlphaFoldDB" id="A0A221K3L0"/>
<sequence>MLHCWVIYIQSLLVKVEKRCKITRRATDLQADHHPLLFEMLRSFTTLARHLNLSHAVEELGSTRQTVRRHITFLEQAKGFELFRIRDRRYELTERGKSALPEALTLLARGNAWLTSEVGFEYGMLRVSKDDGDWRFFLQQRPLADLWQTGSNFMRDCMRCWAEAGGNIEHPAFQPVRPYAMVFRPNEQQWVCVDVGRDSSFATWFGWEWQSSSIGRPLDALPGGPVIGDLMEGTFQEIAANNALRFDHIHTTVARKPGTPLVPLSYTRLLLGARFPDGTFALVNIIERTNDLKIDDLPDKFVNAMDPEWVMNVSI</sequence>
<gene>
    <name evidence="2" type="ORF">SULPSESMR1_02658</name>
</gene>
<dbReference type="InterPro" id="IPR036390">
    <property type="entry name" value="WH_DNA-bd_sf"/>
</dbReference>
<dbReference type="InterPro" id="IPR000847">
    <property type="entry name" value="LysR_HTH_N"/>
</dbReference>
<keyword evidence="2" id="KW-0238">DNA-binding</keyword>
<reference evidence="2 3" key="1">
    <citation type="submission" date="2017-07" db="EMBL/GenBank/DDBJ databases">
        <title>Genome Sequence of Sulfitobacter pseudonitzschiae Strain SMR1 Isolated from a culture of the Diatom Skeletonema marinoi.</title>
        <authorList>
            <person name="Topel M."/>
            <person name="Pinder M.I.M."/>
            <person name="Johansson O.N."/>
            <person name="Kourtchenko O."/>
            <person name="Godhe A."/>
            <person name="Clarke A.K."/>
        </authorList>
    </citation>
    <scope>NUCLEOTIDE SEQUENCE [LARGE SCALE GENOMIC DNA]</scope>
    <source>
        <strain evidence="2 3">SMR1</strain>
    </source>
</reference>
<dbReference type="InterPro" id="IPR036388">
    <property type="entry name" value="WH-like_DNA-bd_sf"/>
</dbReference>
<dbReference type="Proteomes" id="UP000199754">
    <property type="component" value="Chromosome"/>
</dbReference>